<reference evidence="1" key="1">
    <citation type="submission" date="2016-10" db="EMBL/GenBank/DDBJ databases">
        <authorList>
            <person name="de Groot N.N."/>
        </authorList>
    </citation>
    <scope>NUCLEOTIDE SEQUENCE</scope>
</reference>
<evidence type="ECO:0000313" key="1">
    <source>
        <dbReference type="EMBL" id="SFV54383.1"/>
    </source>
</evidence>
<protein>
    <submittedName>
        <fullName evidence="1">Uncharacterized protein</fullName>
    </submittedName>
</protein>
<accession>A0A1W1BLK2</accession>
<gene>
    <name evidence="1" type="ORF">MNB_SV-14-800</name>
</gene>
<name>A0A1W1BLK2_9ZZZZ</name>
<dbReference type="EMBL" id="FPHN01000034">
    <property type="protein sequence ID" value="SFV54383.1"/>
    <property type="molecule type" value="Genomic_DNA"/>
</dbReference>
<organism evidence="1">
    <name type="scientific">hydrothermal vent metagenome</name>
    <dbReference type="NCBI Taxonomy" id="652676"/>
    <lineage>
        <taxon>unclassified sequences</taxon>
        <taxon>metagenomes</taxon>
        <taxon>ecological metagenomes</taxon>
    </lineage>
</organism>
<sequence length="114" mass="13497">MIIKTKHSMQKMSQRGIHKNLLDIVLIHGIVRNDKIILNKKRCDRFIKKLDKQIKKIKRLGNTLHISRLNDYRSTLLKIRDKGGVTLVVMGDILITSYNTNIKVKRRRRAKRRK</sequence>
<dbReference type="AlphaFoldDB" id="A0A1W1BLK2"/>
<proteinExistence type="predicted"/>